<accession>A0AAJ0CPG0</accession>
<dbReference type="EMBL" id="JASWJB010000093">
    <property type="protein sequence ID" value="KAK2599011.1"/>
    <property type="molecule type" value="Genomic_DNA"/>
</dbReference>
<organism evidence="2 3">
    <name type="scientific">Conoideocrella luteorostrata</name>
    <dbReference type="NCBI Taxonomy" id="1105319"/>
    <lineage>
        <taxon>Eukaryota</taxon>
        <taxon>Fungi</taxon>
        <taxon>Dikarya</taxon>
        <taxon>Ascomycota</taxon>
        <taxon>Pezizomycotina</taxon>
        <taxon>Sordariomycetes</taxon>
        <taxon>Hypocreomycetidae</taxon>
        <taxon>Hypocreales</taxon>
        <taxon>Clavicipitaceae</taxon>
        <taxon>Conoideocrella</taxon>
    </lineage>
</organism>
<dbReference type="Pfam" id="PF24809">
    <property type="entry name" value="DUF7708"/>
    <property type="match status" value="1"/>
</dbReference>
<proteinExistence type="predicted"/>
<sequence>MLEKQPHDGCVVLSTHCVEMTTLSSSLPTNSLVADKWQQAFHRCRHQLDSEDAATFLVVPSYEHAQVSVEAMGKTYKGNKTIKMLERISPLLDNLRSFSSVIYTAVQSNPVISALIWGGIKLVLEVGCCGLRKQCEIVRLNIFEVVLRSSGTIENIAEGFFELSKALPRFEDYGMLLQSAPRLNEALIDLYELIFRFLVEGIKVYRNSPTAQQTASRWRPE</sequence>
<evidence type="ECO:0000259" key="1">
    <source>
        <dbReference type="Pfam" id="PF24809"/>
    </source>
</evidence>
<keyword evidence="3" id="KW-1185">Reference proteome</keyword>
<protein>
    <recommendedName>
        <fullName evidence="1">DUF7708 domain-containing protein</fullName>
    </recommendedName>
</protein>
<comment type="caution">
    <text evidence="2">The sequence shown here is derived from an EMBL/GenBank/DDBJ whole genome shotgun (WGS) entry which is preliminary data.</text>
</comment>
<reference evidence="2" key="1">
    <citation type="submission" date="2023-06" db="EMBL/GenBank/DDBJ databases">
        <title>Conoideocrella luteorostrata (Hypocreales: Clavicipitaceae), a potential biocontrol fungus for elongate hemlock scale in United States Christmas tree production areas.</title>
        <authorList>
            <person name="Barrett H."/>
            <person name="Lovett B."/>
            <person name="Macias A.M."/>
            <person name="Stajich J.E."/>
            <person name="Kasson M.T."/>
        </authorList>
    </citation>
    <scope>NUCLEOTIDE SEQUENCE</scope>
    <source>
        <strain evidence="2">ARSEF 14590</strain>
    </source>
</reference>
<evidence type="ECO:0000313" key="2">
    <source>
        <dbReference type="EMBL" id="KAK2599011.1"/>
    </source>
</evidence>
<gene>
    <name evidence="2" type="ORF">QQS21_005545</name>
</gene>
<dbReference type="AlphaFoldDB" id="A0AAJ0CPG0"/>
<dbReference type="InterPro" id="IPR056125">
    <property type="entry name" value="DUF7708"/>
</dbReference>
<feature type="domain" description="DUF7708" evidence="1">
    <location>
        <begin position="142"/>
        <end position="220"/>
    </location>
</feature>
<name>A0AAJ0CPG0_9HYPO</name>
<evidence type="ECO:0000313" key="3">
    <source>
        <dbReference type="Proteomes" id="UP001251528"/>
    </source>
</evidence>
<dbReference type="Proteomes" id="UP001251528">
    <property type="component" value="Unassembled WGS sequence"/>
</dbReference>